<name>A0AA40CJ73_9PEZI</name>
<comment type="caution">
    <text evidence="4">The sequence shown here is derived from an EMBL/GenBank/DDBJ whole genome shotgun (WGS) entry which is preliminary data.</text>
</comment>
<evidence type="ECO:0000259" key="2">
    <source>
        <dbReference type="Pfam" id="PF01425"/>
    </source>
</evidence>
<keyword evidence="5" id="KW-1185">Reference proteome</keyword>
<organism evidence="4 5">
    <name type="scientific">Lasiodiplodia hormozganensis</name>
    <dbReference type="NCBI Taxonomy" id="869390"/>
    <lineage>
        <taxon>Eukaryota</taxon>
        <taxon>Fungi</taxon>
        <taxon>Dikarya</taxon>
        <taxon>Ascomycota</taxon>
        <taxon>Pezizomycotina</taxon>
        <taxon>Dothideomycetes</taxon>
        <taxon>Dothideomycetes incertae sedis</taxon>
        <taxon>Botryosphaeriales</taxon>
        <taxon>Botryosphaeriaceae</taxon>
        <taxon>Lasiodiplodia</taxon>
    </lineage>
</organism>
<dbReference type="EMBL" id="JAUJDW010000083">
    <property type="protein sequence ID" value="KAK0640355.1"/>
    <property type="molecule type" value="Genomic_DNA"/>
</dbReference>
<feature type="chain" id="PRO_5041318912" evidence="1">
    <location>
        <begin position="27"/>
        <end position="645"/>
    </location>
</feature>
<feature type="signal peptide" evidence="1">
    <location>
        <begin position="1"/>
        <end position="26"/>
    </location>
</feature>
<dbReference type="SUPFAM" id="SSF75304">
    <property type="entry name" value="Amidase signature (AS) enzymes"/>
    <property type="match status" value="1"/>
</dbReference>
<dbReference type="Gene3D" id="3.90.1300.10">
    <property type="entry name" value="Amidase signature (AS) domain"/>
    <property type="match status" value="1"/>
</dbReference>
<dbReference type="PANTHER" id="PTHR46310:SF7">
    <property type="entry name" value="AMIDASE 1"/>
    <property type="match status" value="1"/>
</dbReference>
<evidence type="ECO:0000313" key="5">
    <source>
        <dbReference type="Proteomes" id="UP001175001"/>
    </source>
</evidence>
<feature type="domain" description="Amidase" evidence="2">
    <location>
        <begin position="203"/>
        <end position="366"/>
    </location>
</feature>
<dbReference type="Proteomes" id="UP001175001">
    <property type="component" value="Unassembled WGS sequence"/>
</dbReference>
<evidence type="ECO:0000313" key="4">
    <source>
        <dbReference type="EMBL" id="KAK0640355.1"/>
    </source>
</evidence>
<proteinExistence type="predicted"/>
<dbReference type="InterPro" id="IPR023631">
    <property type="entry name" value="Amidase_dom"/>
</dbReference>
<keyword evidence="1" id="KW-0732">Signal</keyword>
<gene>
    <name evidence="4" type="primary">AMI1_1</name>
    <name evidence="4" type="ORF">DIS24_g9417</name>
</gene>
<dbReference type="InterPro" id="IPR058329">
    <property type="entry name" value="Arp1_N"/>
</dbReference>
<reference evidence="4" key="1">
    <citation type="submission" date="2023-06" db="EMBL/GenBank/DDBJ databases">
        <title>Multi-omics analyses reveal the molecular pathogenesis toolkit of Lasiodiplodia hormozganensis, a cross-kingdom pathogen.</title>
        <authorList>
            <person name="Felix C."/>
            <person name="Meneses R."/>
            <person name="Goncalves M.F.M."/>
            <person name="Tilleman L."/>
            <person name="Duarte A.S."/>
            <person name="Jorrin-Novo J.V."/>
            <person name="Van De Peer Y."/>
            <person name="Deforce D."/>
            <person name="Van Nieuwerburgh F."/>
            <person name="Esteves A.C."/>
            <person name="Alves A."/>
        </authorList>
    </citation>
    <scope>NUCLEOTIDE SEQUENCE</scope>
    <source>
        <strain evidence="4">CBS 339.90</strain>
    </source>
</reference>
<dbReference type="Pfam" id="PF26053">
    <property type="entry name" value="DUF8016"/>
    <property type="match status" value="1"/>
</dbReference>
<evidence type="ECO:0000256" key="1">
    <source>
        <dbReference type="SAM" id="SignalP"/>
    </source>
</evidence>
<accession>A0AA40CJ73</accession>
<dbReference type="AlphaFoldDB" id="A0AA40CJ73"/>
<protein>
    <submittedName>
        <fullName evidence="4">Amidase 1</fullName>
    </submittedName>
</protein>
<evidence type="ECO:0000259" key="3">
    <source>
        <dbReference type="Pfam" id="PF26053"/>
    </source>
</evidence>
<sequence>MASTFSMTVFARYSALLAAFVASSNAALSSTGFTVSLDDVPYYIAPNAIATINITKGFPSGSKSGFFTPITVISTDDVGFSGAIFDSVVSNWTETDDVFQSGFLQGVYVQYTGPSYSSAKQAPKLNLGNVSVLTAHVATANAVPEGPYFMSSSGDLYQPWRLYSDIMGAFSETTIPNADGSFSVLPANIQGQSLAVAVPSRLSYTKTPEKPLAGVRLGVKDIYDIAGMRTSNGNRAWYHFYPEANTTALAVQRLVDAGAIIVGKMKTSQFANGERATADWVDYLSPFNPRGDGYQQPSSSSSGPGAGEGAYEWLDITLGSDTGGSVRGPSQAQGLYGNRPSHGLVELTNVMPLAPELDTAGLLCRDPAIWTAAAKAMYSTNITISSSYPKQILLADFPTETGEYESDALLLDFVSKLSSFLGANATAFNITEAWATDNPDTTPVDELLNITYPLLIAKEQTQLVRDPWYAEYAAANDGRLPFVDPAPLARWAYGDNSSATIAEAVANKTQFMTWFNSSVLAPDAETCSSSLLLYIGGTEADVSYRNLYLSSPSVPFGFSTSRISVFSEAPDMVVPIGQASYFSSITNHTEVLPVTVDFMAAKGCDGMIFSLVEDLVAEGIINVSKAGRSTVDGGQILLRRSEVVQ</sequence>
<dbReference type="InterPro" id="IPR036928">
    <property type="entry name" value="AS_sf"/>
</dbReference>
<dbReference type="PANTHER" id="PTHR46310">
    <property type="entry name" value="AMIDASE 1"/>
    <property type="match status" value="1"/>
</dbReference>
<dbReference type="Pfam" id="PF01425">
    <property type="entry name" value="Amidase"/>
    <property type="match status" value="1"/>
</dbReference>
<feature type="domain" description="Scytalone dehydratase-like protein Arp1 N-terminal" evidence="3">
    <location>
        <begin position="48"/>
        <end position="157"/>
    </location>
</feature>